<accession>A0A1Q9E5P0</accession>
<comment type="caution">
    <text evidence="4">The sequence shown here is derived from an EMBL/GenBank/DDBJ whole genome shotgun (WGS) entry which is preliminary data.</text>
</comment>
<evidence type="ECO:0000259" key="3">
    <source>
        <dbReference type="Pfam" id="PF07727"/>
    </source>
</evidence>
<reference evidence="4 5" key="1">
    <citation type="submission" date="2016-02" db="EMBL/GenBank/DDBJ databases">
        <title>Genome analysis of coral dinoflagellate symbionts highlights evolutionary adaptations to a symbiotic lifestyle.</title>
        <authorList>
            <person name="Aranda M."/>
            <person name="Li Y."/>
            <person name="Liew Y.J."/>
            <person name="Baumgarten S."/>
            <person name="Simakov O."/>
            <person name="Wilson M."/>
            <person name="Piel J."/>
            <person name="Ashoor H."/>
            <person name="Bougouffa S."/>
            <person name="Bajic V.B."/>
            <person name="Ryu T."/>
            <person name="Ravasi T."/>
            <person name="Bayer T."/>
            <person name="Micklem G."/>
            <person name="Kim H."/>
            <person name="Bhak J."/>
            <person name="Lajeunesse T.C."/>
            <person name="Voolstra C.R."/>
        </authorList>
    </citation>
    <scope>NUCLEOTIDE SEQUENCE [LARGE SCALE GENOMIC DNA]</scope>
    <source>
        <strain evidence="4 5">CCMP2467</strain>
    </source>
</reference>
<dbReference type="OrthoDB" id="1165052at2759"/>
<feature type="domain" description="Reverse transcriptase Ty1/copia-type" evidence="3">
    <location>
        <begin position="627"/>
        <end position="825"/>
    </location>
</feature>
<gene>
    <name evidence="4" type="ORF">AK812_SmicGene14405</name>
</gene>
<proteinExistence type="predicted"/>
<feature type="compositionally biased region" description="Polar residues" evidence="2">
    <location>
        <begin position="530"/>
        <end position="539"/>
    </location>
</feature>
<dbReference type="AlphaFoldDB" id="A0A1Q9E5P0"/>
<feature type="region of interest" description="Disordered" evidence="2">
    <location>
        <begin position="489"/>
        <end position="545"/>
    </location>
</feature>
<name>A0A1Q9E5P0_SYMMI</name>
<sequence>MYQMEKQAMAAIYKKAEPRGTDYVGFGKFSSRTYSEVLGEALSYADWVVKTAAESDTADPKLVRLAQWIQKARDVKTPAAQVTTKGYHLQEPDLPVEEIKTTMGSPGRASTSARSSHDKDTATIMKNLLEAVQGLQEEVKDLRGLQEDVRDLKEDKYRKHRAVMPVGKDVTASASYTPELARIVSGVLRVETLAKELLEKGDFRWEKNQMDHGPKDDYFSYDIEWRPSLRRHQIYLDIIPGEAHHQIGTCEQAVKGLKEVMTKICQADPEISPDEAVSTAIGTFNQRDMVRGFSPAQHVLGQSPDEQGRFSRPLDGVHPGLLIESAQGEFARSVKRRAEAEKAHAEWNAAQRQVRAANSRSRPSYEYRPGELVFFWRSQKDAKSRRSPGNKHGSFLGPARVLATETRRDTDGHVRPGSSVWLIRGRSLIKCSPDQLRHASEREELVEALSEGPDATPWTFTKAAEELGGNQYQDLTDDVPTDSEWRRAQNLEEENPPVRHRFRGKRPAEAVEEEEPEEQQSTSTPSSSSRTWPGRTSRQSRAHPYQAHAAVRGWWEEVHESAWVCEETSFWSQEDAAVEVEIPLPESQRGRQLFLRDLPAFFTGALKRQAIEVSEKRMTESERQDGTKKAKARAVLLGYQDPAYEHRATTAPVMTRQTRQLLLQLAANRGWQVQKGDVSGAFLQGREYPGTLFCVPCDEICAEMKIPAGSITKLRRACYGLVDAPLEWYKTIAAVLEELGFERTWRDACAWIWRKDGRTRGMVSGHVDDFLFAGSSEDKEWQAVIVKIQERFKWGDWDKDCFVQCGVQVKKVPGGFELSQPHYLEGLSEIPVNSSRRSDKTVNTSTVETLIKANLLLHHTKAWKDHVLRIHAFPPQEKRAMYAWVDAANQNRCDGGSTQGAFIALGPESMMQGEMGNISPVVWHSSKIDRSCRSPGASEALAAVSGEDLLYYARLQWSEINHGFPDVRCPDNVVQKTPGCLVTDSRNVFDKLQTEVMSFRGAEKRTNIELLSLKEAQASTGLHIRWVHSEAQLANALTKEASLAKELELFYKMGFRWRIVEDPEMKSARKRKSAGLDPLEGNAKGNA</sequence>
<dbReference type="EMBL" id="LSRX01000256">
    <property type="protein sequence ID" value="OLQ02728.1"/>
    <property type="molecule type" value="Genomic_DNA"/>
</dbReference>
<dbReference type="Proteomes" id="UP000186817">
    <property type="component" value="Unassembled WGS sequence"/>
</dbReference>
<protein>
    <submittedName>
        <fullName evidence="4">Retrovirus-related Pol polyprotein from transposon TNT 1-94</fullName>
    </submittedName>
</protein>
<keyword evidence="1" id="KW-0175">Coiled coil</keyword>
<dbReference type="Pfam" id="PF07727">
    <property type="entry name" value="RVT_2"/>
    <property type="match status" value="1"/>
</dbReference>
<evidence type="ECO:0000313" key="4">
    <source>
        <dbReference type="EMBL" id="OLQ02728.1"/>
    </source>
</evidence>
<evidence type="ECO:0000256" key="1">
    <source>
        <dbReference type="SAM" id="Coils"/>
    </source>
</evidence>
<keyword evidence="5" id="KW-1185">Reference proteome</keyword>
<dbReference type="InterPro" id="IPR013103">
    <property type="entry name" value="RVT_2"/>
</dbReference>
<organism evidence="4 5">
    <name type="scientific">Symbiodinium microadriaticum</name>
    <name type="common">Dinoflagellate</name>
    <name type="synonym">Zooxanthella microadriatica</name>
    <dbReference type="NCBI Taxonomy" id="2951"/>
    <lineage>
        <taxon>Eukaryota</taxon>
        <taxon>Sar</taxon>
        <taxon>Alveolata</taxon>
        <taxon>Dinophyceae</taxon>
        <taxon>Suessiales</taxon>
        <taxon>Symbiodiniaceae</taxon>
        <taxon>Symbiodinium</taxon>
    </lineage>
</organism>
<feature type="compositionally biased region" description="Low complexity" evidence="2">
    <location>
        <begin position="519"/>
        <end position="529"/>
    </location>
</feature>
<feature type="coiled-coil region" evidence="1">
    <location>
        <begin position="125"/>
        <end position="155"/>
    </location>
</feature>
<feature type="region of interest" description="Disordered" evidence="2">
    <location>
        <begin position="1066"/>
        <end position="1087"/>
    </location>
</feature>
<evidence type="ECO:0000256" key="2">
    <source>
        <dbReference type="SAM" id="MobiDB-lite"/>
    </source>
</evidence>
<evidence type="ECO:0000313" key="5">
    <source>
        <dbReference type="Proteomes" id="UP000186817"/>
    </source>
</evidence>